<dbReference type="EMBL" id="VIWY01000004">
    <property type="protein sequence ID" value="TWG14486.1"/>
    <property type="molecule type" value="Genomic_DNA"/>
</dbReference>
<dbReference type="Gene3D" id="3.90.1200.10">
    <property type="match status" value="1"/>
</dbReference>
<protein>
    <submittedName>
        <fullName evidence="2">Phosphotransferase family enzyme</fullName>
    </submittedName>
</protein>
<dbReference type="AlphaFoldDB" id="A0A561VSA4"/>
<dbReference type="Pfam" id="PF01636">
    <property type="entry name" value="APH"/>
    <property type="match status" value="1"/>
</dbReference>
<comment type="caution">
    <text evidence="2">The sequence shown here is derived from an EMBL/GenBank/DDBJ whole genome shotgun (WGS) entry which is preliminary data.</text>
</comment>
<dbReference type="InterPro" id="IPR002575">
    <property type="entry name" value="Aminoglycoside_PTrfase"/>
</dbReference>
<evidence type="ECO:0000313" key="2">
    <source>
        <dbReference type="EMBL" id="TWG14486.1"/>
    </source>
</evidence>
<dbReference type="RefSeq" id="WP_122982459.1">
    <property type="nucleotide sequence ID" value="NZ_BOMX01000147.1"/>
</dbReference>
<keyword evidence="3" id="KW-1185">Reference proteome</keyword>
<name>A0A561VSA4_ACTTI</name>
<gene>
    <name evidence="2" type="ORF">FHX34_104786</name>
</gene>
<keyword evidence="2" id="KW-0808">Transferase</keyword>
<feature type="domain" description="Aminoglycoside phosphotransferase" evidence="1">
    <location>
        <begin position="32"/>
        <end position="242"/>
    </location>
</feature>
<accession>A0A561VSA4</accession>
<organism evidence="2 3">
    <name type="scientific">Actinoplanes teichomyceticus</name>
    <dbReference type="NCBI Taxonomy" id="1867"/>
    <lineage>
        <taxon>Bacteria</taxon>
        <taxon>Bacillati</taxon>
        <taxon>Actinomycetota</taxon>
        <taxon>Actinomycetes</taxon>
        <taxon>Micromonosporales</taxon>
        <taxon>Micromonosporaceae</taxon>
        <taxon>Actinoplanes</taxon>
    </lineage>
</organism>
<dbReference type="OrthoDB" id="3723194at2"/>
<evidence type="ECO:0000259" key="1">
    <source>
        <dbReference type="Pfam" id="PF01636"/>
    </source>
</evidence>
<dbReference type="InterPro" id="IPR011009">
    <property type="entry name" value="Kinase-like_dom_sf"/>
</dbReference>
<reference evidence="2 3" key="1">
    <citation type="submission" date="2019-06" db="EMBL/GenBank/DDBJ databases">
        <title>Sequencing the genomes of 1000 actinobacteria strains.</title>
        <authorList>
            <person name="Klenk H.-P."/>
        </authorList>
    </citation>
    <scope>NUCLEOTIDE SEQUENCE [LARGE SCALE GENOMIC DNA]</scope>
    <source>
        <strain evidence="2 3">DSM 43866</strain>
    </source>
</reference>
<dbReference type="GO" id="GO:0016740">
    <property type="term" value="F:transferase activity"/>
    <property type="evidence" value="ECO:0007669"/>
    <property type="project" value="UniProtKB-KW"/>
</dbReference>
<evidence type="ECO:0000313" key="3">
    <source>
        <dbReference type="Proteomes" id="UP000320239"/>
    </source>
</evidence>
<sequence>MFVEQRTRPVLAKVCRLVDRSADDAVLLRHHTNAVYAVDDLVIKIAPPAIGVDTLRRVVDLVQWLAKADFPTVHLAAGFEQPLTVEGYGVTVWERLDGAIDRPVETGELGELLRRLHSLELPPWPMPQLDPMPGIRHSISASAILAADDRILLTERLDDLTSRLRTVRSPLGWGLIQTDPQIRNALRRHDGTAVLADWDGARIGDRVWDVATVAVHCRRFGNDHGFDAFVQTYGWDPRHWAEFEDLCQLRELQMITTNARKSLPGTPAAAEVHRRIAGLRRGSRELTAWTIL</sequence>
<proteinExistence type="predicted"/>
<dbReference type="SUPFAM" id="SSF56112">
    <property type="entry name" value="Protein kinase-like (PK-like)"/>
    <property type="match status" value="1"/>
</dbReference>
<dbReference type="Proteomes" id="UP000320239">
    <property type="component" value="Unassembled WGS sequence"/>
</dbReference>